<accession>A0ABP0ERL3</accession>
<protein>
    <recommendedName>
        <fullName evidence="2">Peptide deformylase</fullName>
        <shortName evidence="2">PDF</shortName>
        <ecNumber evidence="2">3.5.1.88</ecNumber>
    </recommendedName>
    <alternativeName>
        <fullName evidence="2">Polypeptide deformylase</fullName>
    </alternativeName>
</protein>
<dbReference type="PANTHER" id="PTHR10458:SF22">
    <property type="entry name" value="PEPTIDE DEFORMYLASE"/>
    <property type="match status" value="1"/>
</dbReference>
<name>A0ABP0ERL3_9RICK</name>
<keyword evidence="4" id="KW-1185">Reference proteome</keyword>
<keyword evidence="2" id="KW-0408">Iron</keyword>
<feature type="binding site" evidence="2">
    <location>
        <position position="205"/>
    </location>
    <ligand>
        <name>Fe cation</name>
        <dbReference type="ChEBI" id="CHEBI:24875"/>
    </ligand>
</feature>
<dbReference type="GO" id="GO:0042586">
    <property type="term" value="F:peptide deformylase activity"/>
    <property type="evidence" value="ECO:0007669"/>
    <property type="project" value="UniProtKB-EC"/>
</dbReference>
<dbReference type="Gene3D" id="3.90.45.10">
    <property type="entry name" value="Peptide deformylase"/>
    <property type="match status" value="1"/>
</dbReference>
<keyword evidence="2 3" id="KW-0378">Hydrolase</keyword>
<proteinExistence type="inferred from homology"/>
<evidence type="ECO:0000313" key="3">
    <source>
        <dbReference type="EMBL" id="CAK8162330.1"/>
    </source>
</evidence>
<comment type="similarity">
    <text evidence="1 2">Belongs to the polypeptide deformylase family.</text>
</comment>
<comment type="caution">
    <text evidence="3">The sequence shown here is derived from an EMBL/GenBank/DDBJ whole genome shotgun (WGS) entry which is preliminary data.</text>
</comment>
<dbReference type="CDD" id="cd00487">
    <property type="entry name" value="Pep_deformylase"/>
    <property type="match status" value="1"/>
</dbReference>
<evidence type="ECO:0000256" key="2">
    <source>
        <dbReference type="HAMAP-Rule" id="MF_00163"/>
    </source>
</evidence>
<feature type="active site" evidence="2">
    <location>
        <position position="202"/>
    </location>
</feature>
<organism evidence="3 4">
    <name type="scientific">Candidatus Xenohaliotis californiensis</name>
    <dbReference type="NCBI Taxonomy" id="84677"/>
    <lineage>
        <taxon>Bacteria</taxon>
        <taxon>Pseudomonadati</taxon>
        <taxon>Pseudomonadota</taxon>
        <taxon>Alphaproteobacteria</taxon>
        <taxon>Rickettsiales</taxon>
        <taxon>Anaplasmataceae</taxon>
        <taxon>Candidatus Xenohaliotis</taxon>
    </lineage>
</organism>
<sequence length="232" mass="26729">MLLLFYAKLSHIASMVELVDTIDSKSVVHWMCWFKSSWRYLNINYNFMDSKTIDANLRIKIFPAPILREKSIDIDSFDQALHNVIAKMESIMHHLSGAGIAANQVGLNKQIALVNVIYDNIENSLDDLQFKNYTDNLLVIINPKIDWYSNETAEESEGCLSFPGIYALVKRPVKVIVSYNDQWGDRKVIKANNLLARCLQHEIDHLNGRLFIDYLNPVKRRMLTAKLLKKNS</sequence>
<gene>
    <name evidence="2" type="primary">def</name>
    <name evidence="3" type="ORF">CAXC1_120012</name>
</gene>
<dbReference type="NCBIfam" id="TIGR00079">
    <property type="entry name" value="pept_deformyl"/>
    <property type="match status" value="1"/>
</dbReference>
<dbReference type="SUPFAM" id="SSF56420">
    <property type="entry name" value="Peptide deformylase"/>
    <property type="match status" value="1"/>
</dbReference>
<evidence type="ECO:0000313" key="4">
    <source>
        <dbReference type="Proteomes" id="UP001314181"/>
    </source>
</evidence>
<dbReference type="EMBL" id="CAWVOK010000003">
    <property type="protein sequence ID" value="CAK8162330.1"/>
    <property type="molecule type" value="Genomic_DNA"/>
</dbReference>
<dbReference type="InterPro" id="IPR036821">
    <property type="entry name" value="Peptide_deformylase_sf"/>
</dbReference>
<comment type="catalytic activity">
    <reaction evidence="2">
        <text>N-terminal N-formyl-L-methionyl-[peptide] + H2O = N-terminal L-methionyl-[peptide] + formate</text>
        <dbReference type="Rhea" id="RHEA:24420"/>
        <dbReference type="Rhea" id="RHEA-COMP:10639"/>
        <dbReference type="Rhea" id="RHEA-COMP:10640"/>
        <dbReference type="ChEBI" id="CHEBI:15377"/>
        <dbReference type="ChEBI" id="CHEBI:15740"/>
        <dbReference type="ChEBI" id="CHEBI:49298"/>
        <dbReference type="ChEBI" id="CHEBI:64731"/>
        <dbReference type="EC" id="3.5.1.88"/>
    </reaction>
</comment>
<keyword evidence="2" id="KW-0648">Protein biosynthesis</keyword>
<feature type="binding site" evidence="2">
    <location>
        <position position="159"/>
    </location>
    <ligand>
        <name>Fe cation</name>
        <dbReference type="ChEBI" id="CHEBI:24875"/>
    </ligand>
</feature>
<reference evidence="3 4" key="1">
    <citation type="submission" date="2024-01" db="EMBL/GenBank/DDBJ databases">
        <authorList>
            <person name="Kunselman E."/>
        </authorList>
    </citation>
    <scope>NUCLEOTIDE SEQUENCE [LARGE SCALE GENOMIC DNA]</scope>
    <source>
        <strain evidence="3">2 abalone samples</strain>
    </source>
</reference>
<dbReference type="EC" id="3.5.1.88" evidence="2"/>
<dbReference type="NCBIfam" id="NF001159">
    <property type="entry name" value="PRK00150.1-3"/>
    <property type="match status" value="1"/>
</dbReference>
<dbReference type="PANTHER" id="PTHR10458">
    <property type="entry name" value="PEPTIDE DEFORMYLASE"/>
    <property type="match status" value="1"/>
</dbReference>
<keyword evidence="2" id="KW-0479">Metal-binding</keyword>
<comment type="function">
    <text evidence="2">Removes the formyl group from the N-terminal Met of newly synthesized proteins. Requires at least a dipeptide for an efficient rate of reaction. N-terminal L-methionine is a prerequisite for activity but the enzyme has broad specificity at other positions.</text>
</comment>
<comment type="cofactor">
    <cofactor evidence="2">
        <name>Fe(2+)</name>
        <dbReference type="ChEBI" id="CHEBI:29033"/>
    </cofactor>
    <text evidence="2">Binds 1 Fe(2+) ion.</text>
</comment>
<evidence type="ECO:0000256" key="1">
    <source>
        <dbReference type="ARBA" id="ARBA00010759"/>
    </source>
</evidence>
<dbReference type="HAMAP" id="MF_00163">
    <property type="entry name" value="Pep_deformylase"/>
    <property type="match status" value="1"/>
</dbReference>
<dbReference type="PRINTS" id="PR01576">
    <property type="entry name" value="PDEFORMYLASE"/>
</dbReference>
<dbReference type="InterPro" id="IPR023635">
    <property type="entry name" value="Peptide_deformylase"/>
</dbReference>
<feature type="binding site" evidence="2">
    <location>
        <position position="201"/>
    </location>
    <ligand>
        <name>Fe cation</name>
        <dbReference type="ChEBI" id="CHEBI:24875"/>
    </ligand>
</feature>
<dbReference type="Proteomes" id="UP001314181">
    <property type="component" value="Unassembled WGS sequence"/>
</dbReference>
<dbReference type="Pfam" id="PF01327">
    <property type="entry name" value="Pep_deformylase"/>
    <property type="match status" value="1"/>
</dbReference>